<name>A0A5B7HV08_PORTR</name>
<comment type="caution">
    <text evidence="1">The sequence shown here is derived from an EMBL/GenBank/DDBJ whole genome shotgun (WGS) entry which is preliminary data.</text>
</comment>
<organism evidence="1 2">
    <name type="scientific">Portunus trituberculatus</name>
    <name type="common">Swimming crab</name>
    <name type="synonym">Neptunus trituberculatus</name>
    <dbReference type="NCBI Taxonomy" id="210409"/>
    <lineage>
        <taxon>Eukaryota</taxon>
        <taxon>Metazoa</taxon>
        <taxon>Ecdysozoa</taxon>
        <taxon>Arthropoda</taxon>
        <taxon>Crustacea</taxon>
        <taxon>Multicrustacea</taxon>
        <taxon>Malacostraca</taxon>
        <taxon>Eumalacostraca</taxon>
        <taxon>Eucarida</taxon>
        <taxon>Decapoda</taxon>
        <taxon>Pleocyemata</taxon>
        <taxon>Brachyura</taxon>
        <taxon>Eubrachyura</taxon>
        <taxon>Portunoidea</taxon>
        <taxon>Portunidae</taxon>
        <taxon>Portuninae</taxon>
        <taxon>Portunus</taxon>
    </lineage>
</organism>
<accession>A0A5B7HV08</accession>
<dbReference type="EMBL" id="VSRR010044427">
    <property type="protein sequence ID" value="MPC76871.1"/>
    <property type="molecule type" value="Genomic_DNA"/>
</dbReference>
<proteinExistence type="predicted"/>
<dbReference type="Proteomes" id="UP000324222">
    <property type="component" value="Unassembled WGS sequence"/>
</dbReference>
<evidence type="ECO:0000313" key="2">
    <source>
        <dbReference type="Proteomes" id="UP000324222"/>
    </source>
</evidence>
<keyword evidence="2" id="KW-1185">Reference proteome</keyword>
<protein>
    <submittedName>
        <fullName evidence="1">Uncharacterized protein</fullName>
    </submittedName>
</protein>
<gene>
    <name evidence="1" type="ORF">E2C01_071306</name>
</gene>
<evidence type="ECO:0000313" key="1">
    <source>
        <dbReference type="EMBL" id="MPC76871.1"/>
    </source>
</evidence>
<reference evidence="1 2" key="1">
    <citation type="submission" date="2019-05" db="EMBL/GenBank/DDBJ databases">
        <title>Another draft genome of Portunus trituberculatus and its Hox gene families provides insights of decapod evolution.</title>
        <authorList>
            <person name="Jeong J.-H."/>
            <person name="Song I."/>
            <person name="Kim S."/>
            <person name="Choi T."/>
            <person name="Kim D."/>
            <person name="Ryu S."/>
            <person name="Kim W."/>
        </authorList>
    </citation>
    <scope>NUCLEOTIDE SEQUENCE [LARGE SCALE GENOMIC DNA]</scope>
    <source>
        <tissue evidence="1">Muscle</tissue>
    </source>
</reference>
<dbReference type="AlphaFoldDB" id="A0A5B7HV08"/>
<sequence>MTVMSPRKGRVTRTVVVINTFCHLFL</sequence>